<reference evidence="1" key="1">
    <citation type="journal article" date="2014" name="Front. Microbiol.">
        <title>High frequency of phylogenetically diverse reductive dehalogenase-homologous genes in deep subseafloor sedimentary metagenomes.</title>
        <authorList>
            <person name="Kawai M."/>
            <person name="Futagami T."/>
            <person name="Toyoda A."/>
            <person name="Takaki Y."/>
            <person name="Nishi S."/>
            <person name="Hori S."/>
            <person name="Arai W."/>
            <person name="Tsubouchi T."/>
            <person name="Morono Y."/>
            <person name="Uchiyama I."/>
            <person name="Ito T."/>
            <person name="Fujiyama A."/>
            <person name="Inagaki F."/>
            <person name="Takami H."/>
        </authorList>
    </citation>
    <scope>NUCLEOTIDE SEQUENCE</scope>
    <source>
        <strain evidence="1">Expedition CK06-06</strain>
    </source>
</reference>
<comment type="caution">
    <text evidence="1">The sequence shown here is derived from an EMBL/GenBank/DDBJ whole genome shotgun (WGS) entry which is preliminary data.</text>
</comment>
<sequence>HSIRTPDEHQAYKNIISDFFRLEDGFYKNDGCDKILSKIFDKSQKARESAQKRWDKNAKAMRTHSEGNAIGMLPINPIPNNPILKELDEKANA</sequence>
<accession>X1B089</accession>
<feature type="non-terminal residue" evidence="1">
    <location>
        <position position="1"/>
    </location>
</feature>
<organism evidence="1">
    <name type="scientific">marine sediment metagenome</name>
    <dbReference type="NCBI Taxonomy" id="412755"/>
    <lineage>
        <taxon>unclassified sequences</taxon>
        <taxon>metagenomes</taxon>
        <taxon>ecological metagenomes</taxon>
    </lineage>
</organism>
<gene>
    <name evidence="1" type="ORF">S01H4_33195</name>
</gene>
<dbReference type="AlphaFoldDB" id="X1B089"/>
<evidence type="ECO:0000313" key="1">
    <source>
        <dbReference type="EMBL" id="GAG77728.1"/>
    </source>
</evidence>
<proteinExistence type="predicted"/>
<name>X1B089_9ZZZZ</name>
<dbReference type="EMBL" id="BART01017440">
    <property type="protein sequence ID" value="GAG77728.1"/>
    <property type="molecule type" value="Genomic_DNA"/>
</dbReference>
<protein>
    <submittedName>
        <fullName evidence="1">Uncharacterized protein</fullName>
    </submittedName>
</protein>